<protein>
    <submittedName>
        <fullName evidence="1">Uncharacterized protein</fullName>
    </submittedName>
</protein>
<sequence>MSLPVQVTFSLAPHIAKGLSKGAYVLFGNIVRGDITKNILGILRPITPTANQSSNNVLNLIISGTTLLTSGANIAVSAKGFSNVNHKLDKGFSDVSQRLDNIENIIQLSD</sequence>
<proteinExistence type="predicted"/>
<comment type="caution">
    <text evidence="1">The sequence shown here is derived from an EMBL/GenBank/DDBJ whole genome shotgun (WGS) entry which is preliminary data.</text>
</comment>
<reference evidence="1 2" key="1">
    <citation type="journal article" date="2020" name="ISME J.">
        <title>Comparative genomics reveals insights into cyanobacterial evolution and habitat adaptation.</title>
        <authorList>
            <person name="Chen M.Y."/>
            <person name="Teng W.K."/>
            <person name="Zhao L."/>
            <person name="Hu C.X."/>
            <person name="Zhou Y.K."/>
            <person name="Han B.P."/>
            <person name="Song L.R."/>
            <person name="Shu W.S."/>
        </authorList>
    </citation>
    <scope>NUCLEOTIDE SEQUENCE [LARGE SCALE GENOMIC DNA]</scope>
    <source>
        <strain evidence="1 2">FACHB-3921</strain>
    </source>
</reference>
<organism evidence="1 2">
    <name type="scientific">Nostoc parmelioides FACHB-3921</name>
    <dbReference type="NCBI Taxonomy" id="2692909"/>
    <lineage>
        <taxon>Bacteria</taxon>
        <taxon>Bacillati</taxon>
        <taxon>Cyanobacteriota</taxon>
        <taxon>Cyanophyceae</taxon>
        <taxon>Nostocales</taxon>
        <taxon>Nostocaceae</taxon>
        <taxon>Nostoc</taxon>
    </lineage>
</organism>
<gene>
    <name evidence="1" type="ORF">H6G14_25550</name>
</gene>
<dbReference type="Proteomes" id="UP000621307">
    <property type="component" value="Unassembled WGS sequence"/>
</dbReference>
<accession>A0ABR8BL67</accession>
<name>A0ABR8BL67_9NOSO</name>
<evidence type="ECO:0000313" key="1">
    <source>
        <dbReference type="EMBL" id="MBD2254611.1"/>
    </source>
</evidence>
<keyword evidence="2" id="KW-1185">Reference proteome</keyword>
<evidence type="ECO:0000313" key="2">
    <source>
        <dbReference type="Proteomes" id="UP000621307"/>
    </source>
</evidence>
<dbReference type="EMBL" id="JACJQL010000058">
    <property type="protein sequence ID" value="MBD2254611.1"/>
    <property type="molecule type" value="Genomic_DNA"/>
</dbReference>
<dbReference type="RefSeq" id="WP_190570880.1">
    <property type="nucleotide sequence ID" value="NZ_JACJQL010000058.1"/>
</dbReference>